<gene>
    <name evidence="5" type="ORF">BCR32DRAFT_298545</name>
</gene>
<dbReference type="PANTHER" id="PTHR10857">
    <property type="entry name" value="COPINE"/>
    <property type="match status" value="1"/>
</dbReference>
<dbReference type="AlphaFoldDB" id="A0A1Y1VLM3"/>
<dbReference type="Pfam" id="PF07002">
    <property type="entry name" value="Copine"/>
    <property type="match status" value="1"/>
</dbReference>
<evidence type="ECO:0000256" key="2">
    <source>
        <dbReference type="ARBA" id="ARBA00022737"/>
    </source>
</evidence>
<dbReference type="GO" id="GO:0005886">
    <property type="term" value="C:plasma membrane"/>
    <property type="evidence" value="ECO:0007669"/>
    <property type="project" value="TreeGrafter"/>
</dbReference>
<feature type="domain" description="VWFA" evidence="4">
    <location>
        <begin position="334"/>
        <end position="552"/>
    </location>
</feature>
<comment type="similarity">
    <text evidence="1">Belongs to the copine family.</text>
</comment>
<dbReference type="SUPFAM" id="SSF53300">
    <property type="entry name" value="vWA-like"/>
    <property type="match status" value="1"/>
</dbReference>
<keyword evidence="6" id="KW-1185">Reference proteome</keyword>
<dbReference type="InterPro" id="IPR035892">
    <property type="entry name" value="C2_domain_sf"/>
</dbReference>
<dbReference type="PROSITE" id="PS50004">
    <property type="entry name" value="C2"/>
    <property type="match status" value="2"/>
</dbReference>
<evidence type="ECO:0000259" key="3">
    <source>
        <dbReference type="PROSITE" id="PS50004"/>
    </source>
</evidence>
<dbReference type="PROSITE" id="PS50234">
    <property type="entry name" value="VWFA"/>
    <property type="match status" value="1"/>
</dbReference>
<dbReference type="InterPro" id="IPR045052">
    <property type="entry name" value="Copine"/>
</dbReference>
<dbReference type="GO" id="GO:0005544">
    <property type="term" value="F:calcium-dependent phospholipid binding"/>
    <property type="evidence" value="ECO:0007669"/>
    <property type="project" value="InterPro"/>
</dbReference>
<dbReference type="InterPro" id="IPR037768">
    <property type="entry name" value="C2B_Copine"/>
</dbReference>
<dbReference type="SMART" id="SM00327">
    <property type="entry name" value="VWA"/>
    <property type="match status" value="1"/>
</dbReference>
<organism evidence="5 6">
    <name type="scientific">Anaeromyces robustus</name>
    <dbReference type="NCBI Taxonomy" id="1754192"/>
    <lineage>
        <taxon>Eukaryota</taxon>
        <taxon>Fungi</taxon>
        <taxon>Fungi incertae sedis</taxon>
        <taxon>Chytridiomycota</taxon>
        <taxon>Chytridiomycota incertae sedis</taxon>
        <taxon>Neocallimastigomycetes</taxon>
        <taxon>Neocallimastigales</taxon>
        <taxon>Neocallimastigaceae</taxon>
        <taxon>Anaeromyces</taxon>
    </lineage>
</organism>
<feature type="domain" description="C2" evidence="3">
    <location>
        <begin position="167"/>
        <end position="290"/>
    </location>
</feature>
<dbReference type="GO" id="GO:0071277">
    <property type="term" value="P:cellular response to calcium ion"/>
    <property type="evidence" value="ECO:0007669"/>
    <property type="project" value="TreeGrafter"/>
</dbReference>
<dbReference type="SMART" id="SM00239">
    <property type="entry name" value="C2"/>
    <property type="match status" value="2"/>
</dbReference>
<name>A0A1Y1VLM3_9FUNG</name>
<dbReference type="InterPro" id="IPR000008">
    <property type="entry name" value="C2_dom"/>
</dbReference>
<evidence type="ECO:0000259" key="4">
    <source>
        <dbReference type="PROSITE" id="PS50234"/>
    </source>
</evidence>
<dbReference type="Proteomes" id="UP000193944">
    <property type="component" value="Unassembled WGS sequence"/>
</dbReference>
<dbReference type="CDD" id="cd04048">
    <property type="entry name" value="C2A_Copine"/>
    <property type="match status" value="1"/>
</dbReference>
<dbReference type="InterPro" id="IPR010734">
    <property type="entry name" value="Copine_C"/>
</dbReference>
<accession>A0A1Y1VLM3</accession>
<evidence type="ECO:0000256" key="1">
    <source>
        <dbReference type="ARBA" id="ARBA00009048"/>
    </source>
</evidence>
<feature type="domain" description="C2" evidence="3">
    <location>
        <begin position="9"/>
        <end position="144"/>
    </location>
</feature>
<sequence length="581" mass="65659">MSKKVVTKNMLEPDYYHYTNYGDSQMCSKLELRFSCKDLPNLDTLSKSDPKIFIFLEQKSKDNAGNQVVDWIKVGTTETIMNNLNPTFVKSFIIDYYFEMIQRLRFIVFDMDNDSDGFKDNDFIGYTDKTIGDLIGSSENNVYTCDLLTTSPPNMNINNKKTRKSNKKPTITINIEEIQDSNTSITMDIRGTNLDKKDLFGKSDPYFVISKSQENGTLLKVYESPVIKNTLNPVWSDVCIKESILNNGDDERMLLWEVFDWDRASTPDIIGSFEASTSMIKQGLSFNIINSKKQAKYRKKGKEYKNSGVMTFENVKITKEYTFMDFPMLGTQISVTFAIDFTGSNGPTDSPNGLHYKTPNCDFNNFSTLNSYQKAIAAIGFVLEPYDTTKYMEVYGYGAKFFNRNKVEFDCPLTGNPEAPAVYGVGGILQAYANALETVDLWGPTNFAPIINKMAAKAREGLAPKNTNSPLNKYHILTIITDGEISDMEKTKEAIINATDTPLSIIIIGVGDSDFASMEELDGDDVRLNVYGKYAERDIVQFVPLRKYIDNPALLTCETLAEIPKQVTEFAKKYKYKPLYG</sequence>
<dbReference type="OrthoDB" id="5855668at2759"/>
<dbReference type="Pfam" id="PF00168">
    <property type="entry name" value="C2"/>
    <property type="match status" value="2"/>
</dbReference>
<keyword evidence="2" id="KW-0677">Repeat</keyword>
<comment type="caution">
    <text evidence="5">The sequence shown here is derived from an EMBL/GenBank/DDBJ whole genome shotgun (WGS) entry which is preliminary data.</text>
</comment>
<dbReference type="PANTHER" id="PTHR10857:SF106">
    <property type="entry name" value="C2 DOMAIN-CONTAINING PROTEIN"/>
    <property type="match status" value="1"/>
</dbReference>
<dbReference type="STRING" id="1754192.A0A1Y1VLM3"/>
<dbReference type="Gene3D" id="2.60.40.150">
    <property type="entry name" value="C2 domain"/>
    <property type="match status" value="2"/>
</dbReference>
<proteinExistence type="inferred from homology"/>
<reference evidence="5 6" key="2">
    <citation type="submission" date="2016-08" db="EMBL/GenBank/DDBJ databases">
        <title>Pervasive Adenine N6-methylation of Active Genes in Fungi.</title>
        <authorList>
            <consortium name="DOE Joint Genome Institute"/>
            <person name="Mondo S.J."/>
            <person name="Dannebaum R.O."/>
            <person name="Kuo R.C."/>
            <person name="Labutti K."/>
            <person name="Haridas S."/>
            <person name="Kuo A."/>
            <person name="Salamov A."/>
            <person name="Ahrendt S.R."/>
            <person name="Lipzen A."/>
            <person name="Sullivan W."/>
            <person name="Andreopoulos W.B."/>
            <person name="Clum A."/>
            <person name="Lindquist E."/>
            <person name="Daum C."/>
            <person name="Ramamoorthy G.K."/>
            <person name="Gryganskyi A."/>
            <person name="Culley D."/>
            <person name="Magnuson J.K."/>
            <person name="James T.Y."/>
            <person name="O'Malley M.A."/>
            <person name="Stajich J.E."/>
            <person name="Spatafora J.W."/>
            <person name="Visel A."/>
            <person name="Grigoriev I.V."/>
        </authorList>
    </citation>
    <scope>NUCLEOTIDE SEQUENCE [LARGE SCALE GENOMIC DNA]</scope>
    <source>
        <strain evidence="5 6">S4</strain>
    </source>
</reference>
<dbReference type="InterPro" id="IPR002035">
    <property type="entry name" value="VWF_A"/>
</dbReference>
<evidence type="ECO:0000313" key="6">
    <source>
        <dbReference type="Proteomes" id="UP000193944"/>
    </source>
</evidence>
<protein>
    <submittedName>
        <fullName evidence="5">Copine-9</fullName>
    </submittedName>
</protein>
<dbReference type="SUPFAM" id="SSF49562">
    <property type="entry name" value="C2 domain (Calcium/lipid-binding domain, CaLB)"/>
    <property type="match status" value="2"/>
</dbReference>
<reference evidence="5 6" key="1">
    <citation type="submission" date="2016-08" db="EMBL/GenBank/DDBJ databases">
        <title>A Parts List for Fungal Cellulosomes Revealed by Comparative Genomics.</title>
        <authorList>
            <consortium name="DOE Joint Genome Institute"/>
            <person name="Haitjema C.H."/>
            <person name="Gilmore S.P."/>
            <person name="Henske J.K."/>
            <person name="Solomon K.V."/>
            <person name="De Groot R."/>
            <person name="Kuo A."/>
            <person name="Mondo S.J."/>
            <person name="Salamov A.A."/>
            <person name="Labutti K."/>
            <person name="Zhao Z."/>
            <person name="Chiniquy J."/>
            <person name="Barry K."/>
            <person name="Brewer H.M."/>
            <person name="Purvine S.O."/>
            <person name="Wright A.T."/>
            <person name="Boxma B."/>
            <person name="Van Alen T."/>
            <person name="Hackstein J.H."/>
            <person name="Baker S.E."/>
            <person name="Grigoriev I.V."/>
            <person name="O'Malley M.A."/>
        </authorList>
    </citation>
    <scope>NUCLEOTIDE SEQUENCE [LARGE SCALE GENOMIC DNA]</scope>
    <source>
        <strain evidence="5 6">S4</strain>
    </source>
</reference>
<dbReference type="EMBL" id="MCFG01000701">
    <property type="protein sequence ID" value="ORX59370.1"/>
    <property type="molecule type" value="Genomic_DNA"/>
</dbReference>
<dbReference type="InterPro" id="IPR036465">
    <property type="entry name" value="vWFA_dom_sf"/>
</dbReference>
<dbReference type="CDD" id="cd04047">
    <property type="entry name" value="C2B_Copine"/>
    <property type="match status" value="1"/>
</dbReference>
<evidence type="ECO:0000313" key="5">
    <source>
        <dbReference type="EMBL" id="ORX59370.1"/>
    </source>
</evidence>